<evidence type="ECO:0000313" key="2">
    <source>
        <dbReference type="EMBL" id="EOA98613.1"/>
    </source>
</evidence>
<dbReference type="Proteomes" id="UP000296049">
    <property type="component" value="Unassembled WGS sequence"/>
</dbReference>
<gene>
    <name evidence="2" type="ORF">Anapl_09477</name>
</gene>
<evidence type="ECO:0000313" key="3">
    <source>
        <dbReference type="Proteomes" id="UP000296049"/>
    </source>
</evidence>
<proteinExistence type="predicted"/>
<accession>R0KZ74</accession>
<name>R0KZ74_ANAPL</name>
<organism evidence="2 3">
    <name type="scientific">Anas platyrhynchos</name>
    <name type="common">Mallard</name>
    <name type="synonym">Anas boschas</name>
    <dbReference type="NCBI Taxonomy" id="8839"/>
    <lineage>
        <taxon>Eukaryota</taxon>
        <taxon>Metazoa</taxon>
        <taxon>Chordata</taxon>
        <taxon>Craniata</taxon>
        <taxon>Vertebrata</taxon>
        <taxon>Euteleostomi</taxon>
        <taxon>Archelosauria</taxon>
        <taxon>Archosauria</taxon>
        <taxon>Dinosauria</taxon>
        <taxon>Saurischia</taxon>
        <taxon>Theropoda</taxon>
        <taxon>Coelurosauria</taxon>
        <taxon>Aves</taxon>
        <taxon>Neognathae</taxon>
        <taxon>Galloanserae</taxon>
        <taxon>Anseriformes</taxon>
        <taxon>Anatidae</taxon>
        <taxon>Anatinae</taxon>
        <taxon>Anas</taxon>
    </lineage>
</organism>
<feature type="transmembrane region" description="Helical" evidence="1">
    <location>
        <begin position="20"/>
        <end position="40"/>
    </location>
</feature>
<dbReference type="EMBL" id="KB743456">
    <property type="protein sequence ID" value="EOA98613.1"/>
    <property type="molecule type" value="Genomic_DNA"/>
</dbReference>
<keyword evidence="1" id="KW-0472">Membrane</keyword>
<sequence>MAVWFPDHSWLGLAVVSSHLLVWISPLLLVQSQLWCIPWLSMLFATSPKALPENYLRAKSSIYKRKLGNNDSFGETWRVSYIYIARLASSIYGWSNQGQYVRAKQSQAPASDYTQTSREARGIHLEKLARLEASDLDQQPKSHD</sequence>
<keyword evidence="3" id="KW-1185">Reference proteome</keyword>
<evidence type="ECO:0000256" key="1">
    <source>
        <dbReference type="SAM" id="Phobius"/>
    </source>
</evidence>
<dbReference type="AlphaFoldDB" id="R0KZ74"/>
<reference evidence="3" key="1">
    <citation type="journal article" date="2013" name="Nat. Genet.">
        <title>The duck genome and transcriptome provide insight into an avian influenza virus reservoir species.</title>
        <authorList>
            <person name="Huang Y."/>
            <person name="Li Y."/>
            <person name="Burt D.W."/>
            <person name="Chen H."/>
            <person name="Zhang Y."/>
            <person name="Qian W."/>
            <person name="Kim H."/>
            <person name="Gan S."/>
            <person name="Zhao Y."/>
            <person name="Li J."/>
            <person name="Yi K."/>
            <person name="Feng H."/>
            <person name="Zhu P."/>
            <person name="Li B."/>
            <person name="Liu Q."/>
            <person name="Fairley S."/>
            <person name="Magor K.E."/>
            <person name="Du Z."/>
            <person name="Hu X."/>
            <person name="Goodman L."/>
            <person name="Tafer H."/>
            <person name="Vignal A."/>
            <person name="Lee T."/>
            <person name="Kim K.W."/>
            <person name="Sheng Z."/>
            <person name="An Y."/>
            <person name="Searle S."/>
            <person name="Herrero J."/>
            <person name="Groenen M.A."/>
            <person name="Crooijmans R.P."/>
            <person name="Faraut T."/>
            <person name="Cai Q."/>
            <person name="Webster R.G."/>
            <person name="Aldridge J.R."/>
            <person name="Warren W.C."/>
            <person name="Bartschat S."/>
            <person name="Kehr S."/>
            <person name="Marz M."/>
            <person name="Stadler P.F."/>
            <person name="Smith J."/>
            <person name="Kraus R.H."/>
            <person name="Zhao Y."/>
            <person name="Ren L."/>
            <person name="Fei J."/>
            <person name="Morisson M."/>
            <person name="Kaiser P."/>
            <person name="Griffin D.K."/>
            <person name="Rao M."/>
            <person name="Pitel F."/>
            <person name="Wang J."/>
            <person name="Li N."/>
        </authorList>
    </citation>
    <scope>NUCLEOTIDE SEQUENCE [LARGE SCALE GENOMIC DNA]</scope>
</reference>
<protein>
    <submittedName>
        <fullName evidence="2">Uncharacterized protein</fullName>
    </submittedName>
</protein>
<keyword evidence="1" id="KW-0812">Transmembrane</keyword>
<keyword evidence="1" id="KW-1133">Transmembrane helix</keyword>